<name>A0A0C3C7I3_PILCF</name>
<reference evidence="2 3" key="1">
    <citation type="submission" date="2014-04" db="EMBL/GenBank/DDBJ databases">
        <authorList>
            <consortium name="DOE Joint Genome Institute"/>
            <person name="Kuo A."/>
            <person name="Tarkka M."/>
            <person name="Buscot F."/>
            <person name="Kohler A."/>
            <person name="Nagy L.G."/>
            <person name="Floudas D."/>
            <person name="Copeland A."/>
            <person name="Barry K.W."/>
            <person name="Cichocki N."/>
            <person name="Veneault-Fourrey C."/>
            <person name="LaButti K."/>
            <person name="Lindquist E.A."/>
            <person name="Lipzen A."/>
            <person name="Lundell T."/>
            <person name="Morin E."/>
            <person name="Murat C."/>
            <person name="Sun H."/>
            <person name="Tunlid A."/>
            <person name="Henrissat B."/>
            <person name="Grigoriev I.V."/>
            <person name="Hibbett D.S."/>
            <person name="Martin F."/>
            <person name="Nordberg H.P."/>
            <person name="Cantor M.N."/>
            <person name="Hua S.X."/>
        </authorList>
    </citation>
    <scope>NUCLEOTIDE SEQUENCE [LARGE SCALE GENOMIC DNA]</scope>
    <source>
        <strain evidence="2 3">F 1598</strain>
    </source>
</reference>
<dbReference type="OrthoDB" id="2322499at2759"/>
<protein>
    <recommendedName>
        <fullName evidence="1">F-box domain-containing protein</fullName>
    </recommendedName>
</protein>
<dbReference type="InterPro" id="IPR001810">
    <property type="entry name" value="F-box_dom"/>
</dbReference>
<evidence type="ECO:0000313" key="2">
    <source>
        <dbReference type="EMBL" id="KIM85612.1"/>
    </source>
</evidence>
<dbReference type="PROSITE" id="PS50181">
    <property type="entry name" value="FBOX"/>
    <property type="match status" value="1"/>
</dbReference>
<dbReference type="EMBL" id="KN832984">
    <property type="protein sequence ID" value="KIM85612.1"/>
    <property type="molecule type" value="Genomic_DNA"/>
</dbReference>
<dbReference type="SMART" id="SM00256">
    <property type="entry name" value="FBOX"/>
    <property type="match status" value="1"/>
</dbReference>
<dbReference type="HOGENOM" id="CLU_139930_0_0_1"/>
<sequence>MITSEAAVNKGKGTGSGRKFGKLAQLMNMPLDVFFEITGHLEPLDILRLSRVSKQFRVTFASKHSRHIWLTARRNIHMPECPSDLTELQFASLMFEQYCQVRHLKSSVPICSHLKSLGLWLSCV</sequence>
<keyword evidence="3" id="KW-1185">Reference proteome</keyword>
<reference evidence="3" key="2">
    <citation type="submission" date="2015-01" db="EMBL/GenBank/DDBJ databases">
        <title>Evolutionary Origins and Diversification of the Mycorrhizal Mutualists.</title>
        <authorList>
            <consortium name="DOE Joint Genome Institute"/>
            <consortium name="Mycorrhizal Genomics Consortium"/>
            <person name="Kohler A."/>
            <person name="Kuo A."/>
            <person name="Nagy L.G."/>
            <person name="Floudas D."/>
            <person name="Copeland A."/>
            <person name="Barry K.W."/>
            <person name="Cichocki N."/>
            <person name="Veneault-Fourrey C."/>
            <person name="LaButti K."/>
            <person name="Lindquist E.A."/>
            <person name="Lipzen A."/>
            <person name="Lundell T."/>
            <person name="Morin E."/>
            <person name="Murat C."/>
            <person name="Riley R."/>
            <person name="Ohm R."/>
            <person name="Sun H."/>
            <person name="Tunlid A."/>
            <person name="Henrissat B."/>
            <person name="Grigoriev I.V."/>
            <person name="Hibbett D.S."/>
            <person name="Martin F."/>
        </authorList>
    </citation>
    <scope>NUCLEOTIDE SEQUENCE [LARGE SCALE GENOMIC DNA]</scope>
    <source>
        <strain evidence="3">F 1598</strain>
    </source>
</reference>
<dbReference type="InterPro" id="IPR036047">
    <property type="entry name" value="F-box-like_dom_sf"/>
</dbReference>
<dbReference type="Pfam" id="PF00646">
    <property type="entry name" value="F-box"/>
    <property type="match status" value="1"/>
</dbReference>
<evidence type="ECO:0000259" key="1">
    <source>
        <dbReference type="PROSITE" id="PS50181"/>
    </source>
</evidence>
<organism evidence="2 3">
    <name type="scientific">Piloderma croceum (strain F 1598)</name>
    <dbReference type="NCBI Taxonomy" id="765440"/>
    <lineage>
        <taxon>Eukaryota</taxon>
        <taxon>Fungi</taxon>
        <taxon>Dikarya</taxon>
        <taxon>Basidiomycota</taxon>
        <taxon>Agaricomycotina</taxon>
        <taxon>Agaricomycetes</taxon>
        <taxon>Agaricomycetidae</taxon>
        <taxon>Atheliales</taxon>
        <taxon>Atheliaceae</taxon>
        <taxon>Piloderma</taxon>
    </lineage>
</organism>
<feature type="domain" description="F-box" evidence="1">
    <location>
        <begin position="23"/>
        <end position="72"/>
    </location>
</feature>
<evidence type="ECO:0000313" key="3">
    <source>
        <dbReference type="Proteomes" id="UP000054166"/>
    </source>
</evidence>
<accession>A0A0C3C7I3</accession>
<gene>
    <name evidence="2" type="ORF">PILCRDRAFT_339430</name>
</gene>
<dbReference type="InParanoid" id="A0A0C3C7I3"/>
<dbReference type="Proteomes" id="UP000054166">
    <property type="component" value="Unassembled WGS sequence"/>
</dbReference>
<dbReference type="SUPFAM" id="SSF81383">
    <property type="entry name" value="F-box domain"/>
    <property type="match status" value="1"/>
</dbReference>
<proteinExistence type="predicted"/>
<dbReference type="AlphaFoldDB" id="A0A0C3C7I3"/>